<sequence length="261" mass="29626">MCTIARCPICFQCKDISKFLFHRCGRPECAICRERKQYPPHPIFVKFEDPDASFSVDISQLAEAMDTRADIDTAYSLEHLGQRLQAATSGSNASEAAIAALREASERLVARLPIIQDLGSAQEKARSLEERNRQLEASLSASEAAHARTRHETEKLSRRIAELQEKSRLSEQRATWYQCASEDTKTELEQTREKNARLHRRVEKLEEEVRNQERAIRAKDKELAAVGSELSVTKKKMRGMARQNKRQGNSKTAEDESLVVL</sequence>
<dbReference type="KEGG" id="scm:SCHCO_02660682"/>
<feature type="non-terminal residue" evidence="2">
    <location>
        <position position="261"/>
    </location>
</feature>
<dbReference type="GeneID" id="9594962"/>
<evidence type="ECO:0000313" key="3">
    <source>
        <dbReference type="Proteomes" id="UP000007431"/>
    </source>
</evidence>
<name>D8PUS0_SCHCM</name>
<feature type="compositionally biased region" description="Basic residues" evidence="1">
    <location>
        <begin position="233"/>
        <end position="245"/>
    </location>
</feature>
<accession>D8PUS0</accession>
<dbReference type="Proteomes" id="UP000007431">
    <property type="component" value="Unassembled WGS sequence"/>
</dbReference>
<gene>
    <name evidence="2" type="ORF">SCHCODRAFT_106333</name>
</gene>
<dbReference type="AlphaFoldDB" id="D8PUS0"/>
<organism evidence="3">
    <name type="scientific">Schizophyllum commune (strain H4-8 / FGSC 9210)</name>
    <name type="common">Split gill fungus</name>
    <dbReference type="NCBI Taxonomy" id="578458"/>
    <lineage>
        <taxon>Eukaryota</taxon>
        <taxon>Fungi</taxon>
        <taxon>Dikarya</taxon>
        <taxon>Basidiomycota</taxon>
        <taxon>Agaricomycotina</taxon>
        <taxon>Agaricomycetes</taxon>
        <taxon>Agaricomycetidae</taxon>
        <taxon>Agaricales</taxon>
        <taxon>Schizophyllaceae</taxon>
        <taxon>Schizophyllum</taxon>
    </lineage>
</organism>
<dbReference type="OMA" id="DALHKCK"/>
<dbReference type="VEuPathDB" id="FungiDB:SCHCODRAFT_02660682"/>
<feature type="compositionally biased region" description="Basic and acidic residues" evidence="1">
    <location>
        <begin position="125"/>
        <end position="134"/>
    </location>
</feature>
<reference evidence="2 3" key="1">
    <citation type="journal article" date="2010" name="Nat. Biotechnol.">
        <title>Genome sequence of the model mushroom Schizophyllum commune.</title>
        <authorList>
            <person name="Ohm R.A."/>
            <person name="de Jong J.F."/>
            <person name="Lugones L.G."/>
            <person name="Aerts A."/>
            <person name="Kothe E."/>
            <person name="Stajich J.E."/>
            <person name="de Vries R.P."/>
            <person name="Record E."/>
            <person name="Levasseur A."/>
            <person name="Baker S.E."/>
            <person name="Bartholomew K.A."/>
            <person name="Coutinho P.M."/>
            <person name="Erdmann S."/>
            <person name="Fowler T.J."/>
            <person name="Gathman A.C."/>
            <person name="Lombard V."/>
            <person name="Henrissat B."/>
            <person name="Knabe N."/>
            <person name="Kuees U."/>
            <person name="Lilly W.W."/>
            <person name="Lindquist E."/>
            <person name="Lucas S."/>
            <person name="Magnuson J.K."/>
            <person name="Piumi F."/>
            <person name="Raudaskoski M."/>
            <person name="Salamov A."/>
            <person name="Schmutz J."/>
            <person name="Schwarze F.W.M.R."/>
            <person name="vanKuyk P.A."/>
            <person name="Horton J.S."/>
            <person name="Grigoriev I.V."/>
            <person name="Woesten H.A.B."/>
        </authorList>
    </citation>
    <scope>NUCLEOTIDE SEQUENCE [LARGE SCALE GENOMIC DNA]</scope>
    <source>
        <strain evidence="3">H4-8 / FGSC 9210</strain>
    </source>
</reference>
<dbReference type="SUPFAM" id="SSF57997">
    <property type="entry name" value="Tropomyosin"/>
    <property type="match status" value="1"/>
</dbReference>
<feature type="region of interest" description="Disordered" evidence="1">
    <location>
        <begin position="125"/>
        <end position="155"/>
    </location>
</feature>
<feature type="region of interest" description="Disordered" evidence="1">
    <location>
        <begin position="230"/>
        <end position="261"/>
    </location>
</feature>
<evidence type="ECO:0000256" key="1">
    <source>
        <dbReference type="SAM" id="MobiDB-lite"/>
    </source>
</evidence>
<keyword evidence="3" id="KW-1185">Reference proteome</keyword>
<dbReference type="InParanoid" id="D8PUS0"/>
<dbReference type="EMBL" id="GL377303">
    <property type="protein sequence ID" value="EFJ00629.1"/>
    <property type="molecule type" value="Genomic_DNA"/>
</dbReference>
<dbReference type="RefSeq" id="XP_003035531.1">
    <property type="nucleotide sequence ID" value="XM_003035485.1"/>
</dbReference>
<evidence type="ECO:0000313" key="2">
    <source>
        <dbReference type="EMBL" id="EFJ00629.1"/>
    </source>
</evidence>
<feature type="compositionally biased region" description="Low complexity" evidence="1">
    <location>
        <begin position="135"/>
        <end position="144"/>
    </location>
</feature>
<proteinExistence type="predicted"/>
<dbReference type="OrthoDB" id="3000127at2759"/>
<dbReference type="HOGENOM" id="CLU_1066193_0_0_1"/>
<protein>
    <submittedName>
        <fullName evidence="2">Uncharacterized protein</fullName>
    </submittedName>
</protein>